<feature type="signal peptide" evidence="2">
    <location>
        <begin position="1"/>
        <end position="23"/>
    </location>
</feature>
<feature type="transmembrane region" description="Helical" evidence="1">
    <location>
        <begin position="231"/>
        <end position="248"/>
    </location>
</feature>
<reference evidence="4" key="1">
    <citation type="submission" date="2018-07" db="EMBL/GenBank/DDBJ databases">
        <authorList>
            <person name="Quirk P.G."/>
            <person name="Krulwich T.A."/>
        </authorList>
    </citation>
    <scope>NUCLEOTIDE SEQUENCE</scope>
    <source>
        <strain evidence="4">Anand</strain>
    </source>
</reference>
<name>A0A3B0NG96_THEAN</name>
<accession>A0A3B0NG96</accession>
<feature type="chain" id="PRO_5036076099" description="Integral membrane protein" evidence="2">
    <location>
        <begin position="24"/>
        <end position="391"/>
    </location>
</feature>
<organism evidence="4">
    <name type="scientific">Theileria annulata</name>
    <dbReference type="NCBI Taxonomy" id="5874"/>
    <lineage>
        <taxon>Eukaryota</taxon>
        <taxon>Sar</taxon>
        <taxon>Alveolata</taxon>
        <taxon>Apicomplexa</taxon>
        <taxon>Aconoidasida</taxon>
        <taxon>Piroplasmida</taxon>
        <taxon>Theileriidae</taxon>
        <taxon>Theileria</taxon>
    </lineage>
</organism>
<keyword evidence="1" id="KW-1133">Transmembrane helix</keyword>
<feature type="transmembrane region" description="Helical" evidence="1">
    <location>
        <begin position="154"/>
        <end position="172"/>
    </location>
</feature>
<gene>
    <name evidence="4" type="ORF">TAT_000259100</name>
    <name evidence="3" type="ORF">TAV_000259200</name>
</gene>
<keyword evidence="2" id="KW-0732">Signal</keyword>
<keyword evidence="1" id="KW-0812">Transmembrane</keyword>
<protein>
    <recommendedName>
        <fullName evidence="5">Integral membrane protein</fullName>
    </recommendedName>
</protein>
<evidence type="ECO:0000313" key="3">
    <source>
        <dbReference type="EMBL" id="SVP92794.1"/>
    </source>
</evidence>
<dbReference type="VEuPathDB" id="PiroplasmaDB:TA04635"/>
<evidence type="ECO:0000256" key="2">
    <source>
        <dbReference type="SAM" id="SignalP"/>
    </source>
</evidence>
<proteinExistence type="predicted"/>
<dbReference type="EMBL" id="UIVT01000003">
    <property type="protein sequence ID" value="SVP93598.1"/>
    <property type="molecule type" value="Genomic_DNA"/>
</dbReference>
<evidence type="ECO:0000313" key="4">
    <source>
        <dbReference type="EMBL" id="SVP93598.1"/>
    </source>
</evidence>
<evidence type="ECO:0000256" key="1">
    <source>
        <dbReference type="SAM" id="Phobius"/>
    </source>
</evidence>
<sequence>MYYYRMEVIRLLIVLILFKGAFGKLTNHSSQDILQSNETGKRETVTVKESNSEERCELDNERTIDWQFKNYMDKFANSESGKFLKDLISKDSVSKLSTPISNLLESVDKGHVERLNQIPKEPYDKTWNLVSLGVSGLYAIVLGYFTVFSPLSSYTTMAISSFVLCSIVVGLCHDLVPLWMAALVSVIGDVVVFILLTFLDNVKRRQISVLSICMVFSKMVYDVHAVIPVEYISPSFSGISGIIVNFVFRSNSFIFLRLTYLFCLILITCTLFIRLPTYVAGEPMELEEIDSGATIMKKLICFVSSLPAAGFCTQVYSGLRKTPNPLGPFTFFIIPTKFRLNELESYMSVTFWAIFGVVYYNLIKNSTENNLTTHPKKRRSWRAYTRTISRI</sequence>
<feature type="transmembrane region" description="Helical" evidence="1">
    <location>
        <begin position="178"/>
        <end position="199"/>
    </location>
</feature>
<evidence type="ECO:0008006" key="5">
    <source>
        <dbReference type="Google" id="ProtNLM"/>
    </source>
</evidence>
<feature type="transmembrane region" description="Helical" evidence="1">
    <location>
        <begin position="255"/>
        <end position="275"/>
    </location>
</feature>
<dbReference type="EMBL" id="UIVS01000003">
    <property type="protein sequence ID" value="SVP92794.1"/>
    <property type="molecule type" value="Genomic_DNA"/>
</dbReference>
<feature type="transmembrane region" description="Helical" evidence="1">
    <location>
        <begin position="127"/>
        <end position="147"/>
    </location>
</feature>
<dbReference type="AlphaFoldDB" id="A0A3B0NG96"/>
<keyword evidence="1" id="KW-0472">Membrane</keyword>
<feature type="transmembrane region" description="Helical" evidence="1">
    <location>
        <begin position="345"/>
        <end position="363"/>
    </location>
</feature>